<keyword evidence="3" id="KW-1185">Reference proteome</keyword>
<dbReference type="AlphaFoldDB" id="A0A8H7VT22"/>
<sequence length="450" mass="50342">MSSFVSSILHSSANKFDSKYKSKSKDNNNNSKNTKHQINHLSSRLAMHASTPILSNSNMNGSNYYYHPQKSYSSEYVPAPPPYDTQQQLIQHHLQQQQLHSPTPTPSTSWTSEMSALAEKIKDDVTSTFKGSKSTPTSQQMNIDRHSISQGMKLVSIAADEYEEGNESDALGIYLTGVDKILMALPNKTDVNTKMAIREKLQSVEERVGLINIATTQKKIQQQQQLNDKDYNQNSFQVNSFILSRIASTISTISSKAYQSATTPVPIIELDSQEDTVSNCTTPMPTLYMNGDGDSLTKFKRLGQYMIDVSVTCAILVKQSPLPDLISFLFGYVIQLAIWLDSQYHIVQKAQDAGVECIKLGLAADERYRLHEFITEGLYMLIAAGLKAIVAFKEAPRYHESSATHPIDTRTEPKKTTRRDSIPEQNSPNTSPCLPTTPQKTRTSWVWSGW</sequence>
<organism evidence="2 3">
    <name type="scientific">Thamnidium elegans</name>
    <dbReference type="NCBI Taxonomy" id="101142"/>
    <lineage>
        <taxon>Eukaryota</taxon>
        <taxon>Fungi</taxon>
        <taxon>Fungi incertae sedis</taxon>
        <taxon>Mucoromycota</taxon>
        <taxon>Mucoromycotina</taxon>
        <taxon>Mucoromycetes</taxon>
        <taxon>Mucorales</taxon>
        <taxon>Mucorineae</taxon>
        <taxon>Mucoraceae</taxon>
        <taxon>Thamnidium</taxon>
    </lineage>
</organism>
<evidence type="ECO:0000313" key="3">
    <source>
        <dbReference type="Proteomes" id="UP000613177"/>
    </source>
</evidence>
<proteinExistence type="predicted"/>
<name>A0A8H7VT22_9FUNG</name>
<dbReference type="SUPFAM" id="SSF116846">
    <property type="entry name" value="MIT domain"/>
    <property type="match status" value="1"/>
</dbReference>
<feature type="compositionally biased region" description="Low complexity" evidence="1">
    <location>
        <begin position="93"/>
        <end position="109"/>
    </location>
</feature>
<evidence type="ECO:0000313" key="2">
    <source>
        <dbReference type="EMBL" id="KAG2232055.1"/>
    </source>
</evidence>
<feature type="region of interest" description="Disordered" evidence="1">
    <location>
        <begin position="401"/>
        <end position="450"/>
    </location>
</feature>
<evidence type="ECO:0008006" key="4">
    <source>
        <dbReference type="Google" id="ProtNLM"/>
    </source>
</evidence>
<feature type="compositionally biased region" description="Basic and acidic residues" evidence="1">
    <location>
        <begin position="401"/>
        <end position="422"/>
    </location>
</feature>
<protein>
    <recommendedName>
        <fullName evidence="4">MIT domain-containing protein</fullName>
    </recommendedName>
</protein>
<comment type="caution">
    <text evidence="2">The sequence shown here is derived from an EMBL/GenBank/DDBJ whole genome shotgun (WGS) entry which is preliminary data.</text>
</comment>
<feature type="region of interest" description="Disordered" evidence="1">
    <location>
        <begin position="93"/>
        <end position="112"/>
    </location>
</feature>
<dbReference type="Proteomes" id="UP000613177">
    <property type="component" value="Unassembled WGS sequence"/>
</dbReference>
<dbReference type="EMBL" id="JAEPRE010000125">
    <property type="protein sequence ID" value="KAG2232055.1"/>
    <property type="molecule type" value="Genomic_DNA"/>
</dbReference>
<feature type="compositionally biased region" description="Basic and acidic residues" evidence="1">
    <location>
        <begin position="16"/>
        <end position="26"/>
    </location>
</feature>
<dbReference type="InterPro" id="IPR036181">
    <property type="entry name" value="MIT_dom_sf"/>
</dbReference>
<feature type="compositionally biased region" description="Polar residues" evidence="1">
    <location>
        <begin position="423"/>
        <end position="450"/>
    </location>
</feature>
<gene>
    <name evidence="2" type="ORF">INT48_009403</name>
</gene>
<feature type="region of interest" description="Disordered" evidence="1">
    <location>
        <begin position="16"/>
        <end position="37"/>
    </location>
</feature>
<dbReference type="Gene3D" id="1.20.58.80">
    <property type="entry name" value="Phosphotransferase system, lactose/cellobiose-type IIA subunit"/>
    <property type="match status" value="1"/>
</dbReference>
<evidence type="ECO:0000256" key="1">
    <source>
        <dbReference type="SAM" id="MobiDB-lite"/>
    </source>
</evidence>
<accession>A0A8H7VT22</accession>
<reference evidence="2" key="1">
    <citation type="submission" date="2021-01" db="EMBL/GenBank/DDBJ databases">
        <title>Metabolic potential, ecology and presence of endohyphal bacteria is reflected in genomic diversity of Mucoromycotina.</title>
        <authorList>
            <person name="Muszewska A."/>
            <person name="Okrasinska A."/>
            <person name="Steczkiewicz K."/>
            <person name="Drgas O."/>
            <person name="Orlowska M."/>
            <person name="Perlinska-Lenart U."/>
            <person name="Aleksandrzak-Piekarczyk T."/>
            <person name="Szatraj K."/>
            <person name="Zielenkiewicz U."/>
            <person name="Pilsyk S."/>
            <person name="Malc E."/>
            <person name="Mieczkowski P."/>
            <person name="Kruszewska J.S."/>
            <person name="Biernat P."/>
            <person name="Pawlowska J."/>
        </authorList>
    </citation>
    <scope>NUCLEOTIDE SEQUENCE</scope>
    <source>
        <strain evidence="2">WA0000018081</strain>
    </source>
</reference>